<keyword evidence="3" id="KW-1185">Reference proteome</keyword>
<evidence type="ECO:0000256" key="1">
    <source>
        <dbReference type="SAM" id="MobiDB-lite"/>
    </source>
</evidence>
<evidence type="ECO:0000313" key="3">
    <source>
        <dbReference type="Proteomes" id="UP000620559"/>
    </source>
</evidence>
<comment type="caution">
    <text evidence="2">The sequence shown here is derived from an EMBL/GenBank/DDBJ whole genome shotgun (WGS) entry which is preliminary data.</text>
</comment>
<name>A0A8J7JZ32_9CYAN</name>
<feature type="region of interest" description="Disordered" evidence="1">
    <location>
        <begin position="1"/>
        <end position="33"/>
    </location>
</feature>
<gene>
    <name evidence="2" type="ORF">IQ247_04785</name>
</gene>
<dbReference type="AlphaFoldDB" id="A0A8J7JZ32"/>
<dbReference type="EMBL" id="JADEWL010000009">
    <property type="protein sequence ID" value="MBE9212032.1"/>
    <property type="molecule type" value="Genomic_DNA"/>
</dbReference>
<protein>
    <submittedName>
        <fullName evidence="2">DEAD/DEAH box helicase</fullName>
    </submittedName>
</protein>
<feature type="compositionally biased region" description="Basic and acidic residues" evidence="1">
    <location>
        <begin position="1"/>
        <end position="25"/>
    </location>
</feature>
<accession>A0A8J7JZ32</accession>
<dbReference type="GO" id="GO:0004386">
    <property type="term" value="F:helicase activity"/>
    <property type="evidence" value="ECO:0007669"/>
    <property type="project" value="UniProtKB-KW"/>
</dbReference>
<organism evidence="2 3">
    <name type="scientific">Plectonema cf. radiosum LEGE 06105</name>
    <dbReference type="NCBI Taxonomy" id="945769"/>
    <lineage>
        <taxon>Bacteria</taxon>
        <taxon>Bacillati</taxon>
        <taxon>Cyanobacteriota</taxon>
        <taxon>Cyanophyceae</taxon>
        <taxon>Oscillatoriophycideae</taxon>
        <taxon>Oscillatoriales</taxon>
        <taxon>Microcoleaceae</taxon>
        <taxon>Plectonema</taxon>
    </lineage>
</organism>
<reference evidence="2" key="1">
    <citation type="submission" date="2020-10" db="EMBL/GenBank/DDBJ databases">
        <authorList>
            <person name="Castelo-Branco R."/>
            <person name="Eusebio N."/>
            <person name="Adriana R."/>
            <person name="Vieira A."/>
            <person name="Brugerolle De Fraissinette N."/>
            <person name="Rezende De Castro R."/>
            <person name="Schneider M.P."/>
            <person name="Vasconcelos V."/>
            <person name="Leao P.N."/>
        </authorList>
    </citation>
    <scope>NUCLEOTIDE SEQUENCE</scope>
    <source>
        <strain evidence="2">LEGE 06105</strain>
    </source>
</reference>
<keyword evidence="2" id="KW-0547">Nucleotide-binding</keyword>
<dbReference type="RefSeq" id="WP_193917563.1">
    <property type="nucleotide sequence ID" value="NZ_JADEWL010000009.1"/>
</dbReference>
<sequence length="58" mass="6757">MPEETQDNKENQSEKEDNRLPYEKPKLRKHGQVNDTTLSIPIIGPRFDRIFGSPRAFS</sequence>
<keyword evidence="2" id="KW-0378">Hydrolase</keyword>
<evidence type="ECO:0000313" key="2">
    <source>
        <dbReference type="EMBL" id="MBE9212032.1"/>
    </source>
</evidence>
<keyword evidence="2" id="KW-0347">Helicase</keyword>
<proteinExistence type="predicted"/>
<keyword evidence="2" id="KW-0067">ATP-binding</keyword>
<dbReference type="Proteomes" id="UP000620559">
    <property type="component" value="Unassembled WGS sequence"/>
</dbReference>